<protein>
    <recommendedName>
        <fullName evidence="1">Flavin reductase like domain-containing protein</fullName>
    </recommendedName>
</protein>
<keyword evidence="3" id="KW-1185">Reference proteome</keyword>
<organism evidence="2 3">
    <name type="scientific">Microlunatus spumicola</name>
    <dbReference type="NCBI Taxonomy" id="81499"/>
    <lineage>
        <taxon>Bacteria</taxon>
        <taxon>Bacillati</taxon>
        <taxon>Actinomycetota</taxon>
        <taxon>Actinomycetes</taxon>
        <taxon>Propionibacteriales</taxon>
        <taxon>Propionibacteriaceae</taxon>
        <taxon>Microlunatus</taxon>
    </lineage>
</organism>
<feature type="domain" description="Flavin reductase like" evidence="1">
    <location>
        <begin position="23"/>
        <end position="175"/>
    </location>
</feature>
<dbReference type="RefSeq" id="WP_344743038.1">
    <property type="nucleotide sequence ID" value="NZ_BAAAYR010000007.1"/>
</dbReference>
<dbReference type="Pfam" id="PF01613">
    <property type="entry name" value="Flavin_Reduct"/>
    <property type="match status" value="1"/>
</dbReference>
<gene>
    <name evidence="2" type="ORF">GCM10022197_42400</name>
</gene>
<dbReference type="SMART" id="SM00903">
    <property type="entry name" value="Flavin_Reduct"/>
    <property type="match status" value="1"/>
</dbReference>
<evidence type="ECO:0000313" key="3">
    <source>
        <dbReference type="Proteomes" id="UP001500767"/>
    </source>
</evidence>
<evidence type="ECO:0000259" key="1">
    <source>
        <dbReference type="SMART" id="SM00903"/>
    </source>
</evidence>
<proteinExistence type="predicted"/>
<accession>A0ABP6YB31</accession>
<dbReference type="InterPro" id="IPR002563">
    <property type="entry name" value="Flavin_Rdtase-like_dom"/>
</dbReference>
<name>A0ABP6YB31_9ACTN</name>
<dbReference type="Gene3D" id="2.30.110.10">
    <property type="entry name" value="Electron Transport, Fmn-binding Protein, Chain A"/>
    <property type="match status" value="1"/>
</dbReference>
<dbReference type="Proteomes" id="UP001500767">
    <property type="component" value="Unassembled WGS sequence"/>
</dbReference>
<dbReference type="EMBL" id="BAAAYR010000007">
    <property type="protein sequence ID" value="GAA3580179.1"/>
    <property type="molecule type" value="Genomic_DNA"/>
</dbReference>
<dbReference type="InterPro" id="IPR012349">
    <property type="entry name" value="Split_barrel_FMN-bd"/>
</dbReference>
<comment type="caution">
    <text evidence="2">The sequence shown here is derived from an EMBL/GenBank/DDBJ whole genome shotgun (WGS) entry which is preliminary data.</text>
</comment>
<evidence type="ECO:0000313" key="2">
    <source>
        <dbReference type="EMBL" id="GAA3580179.1"/>
    </source>
</evidence>
<sequence length="179" mass="19097">MTIHSEHPFADAPDGRSPLRRFRGRMVSPVSVWTALGRGHRAGWTVSSFLVADGEPGEVVGVVDEDSDLADLLTHPQAQPAVVVNLLSWEQRSLADAFAGQAPAPGGVFRLGEWTESEWGPVLLGSAGWIGARLVARAPDHAGWGLLVRATVEHVELGEVGDAGLLAHARGRYRAVETD</sequence>
<dbReference type="SUPFAM" id="SSF50475">
    <property type="entry name" value="FMN-binding split barrel"/>
    <property type="match status" value="1"/>
</dbReference>
<reference evidence="3" key="1">
    <citation type="journal article" date="2019" name="Int. J. Syst. Evol. Microbiol.">
        <title>The Global Catalogue of Microorganisms (GCM) 10K type strain sequencing project: providing services to taxonomists for standard genome sequencing and annotation.</title>
        <authorList>
            <consortium name="The Broad Institute Genomics Platform"/>
            <consortium name="The Broad Institute Genome Sequencing Center for Infectious Disease"/>
            <person name="Wu L."/>
            <person name="Ma J."/>
        </authorList>
    </citation>
    <scope>NUCLEOTIDE SEQUENCE [LARGE SCALE GENOMIC DNA]</scope>
    <source>
        <strain evidence="3">JCM 16540</strain>
    </source>
</reference>